<organism evidence="3 4">
    <name type="scientific">Gibberella zeae</name>
    <name type="common">Wheat head blight fungus</name>
    <name type="synonym">Fusarium graminearum</name>
    <dbReference type="NCBI Taxonomy" id="5518"/>
    <lineage>
        <taxon>Eukaryota</taxon>
        <taxon>Fungi</taxon>
        <taxon>Dikarya</taxon>
        <taxon>Ascomycota</taxon>
        <taxon>Pezizomycotina</taxon>
        <taxon>Sordariomycetes</taxon>
        <taxon>Hypocreomycetidae</taxon>
        <taxon>Hypocreales</taxon>
        <taxon>Nectriaceae</taxon>
        <taxon>Fusarium</taxon>
    </lineage>
</organism>
<evidence type="ECO:0000256" key="1">
    <source>
        <dbReference type="SAM" id="MobiDB-lite"/>
    </source>
</evidence>
<gene>
    <name evidence="3" type="ORF">MDCFG202_LOCUS25564</name>
</gene>
<reference evidence="3" key="1">
    <citation type="submission" date="2021-03" db="EMBL/GenBank/DDBJ databases">
        <authorList>
            <person name="Alouane T."/>
            <person name="Langin T."/>
            <person name="Bonhomme L."/>
        </authorList>
    </citation>
    <scope>NUCLEOTIDE SEQUENCE</scope>
    <source>
        <strain evidence="3">MDC_Fg202</strain>
    </source>
</reference>
<feature type="region of interest" description="Disordered" evidence="1">
    <location>
        <begin position="60"/>
        <end position="101"/>
    </location>
</feature>
<dbReference type="InterPro" id="IPR025676">
    <property type="entry name" value="Clr5_dom"/>
</dbReference>
<accession>A0A9N8R5J3</accession>
<evidence type="ECO:0000313" key="4">
    <source>
        <dbReference type="Proteomes" id="UP000746612"/>
    </source>
</evidence>
<dbReference type="EMBL" id="CAJPIJ010000066">
    <property type="protein sequence ID" value="CAG1965227.1"/>
    <property type="molecule type" value="Genomic_DNA"/>
</dbReference>
<evidence type="ECO:0000259" key="2">
    <source>
        <dbReference type="Pfam" id="PF14420"/>
    </source>
</evidence>
<dbReference type="Proteomes" id="UP000746612">
    <property type="component" value="Unassembled WGS sequence"/>
</dbReference>
<feature type="compositionally biased region" description="Polar residues" evidence="1">
    <location>
        <begin position="71"/>
        <end position="101"/>
    </location>
</feature>
<comment type="caution">
    <text evidence="3">The sequence shown here is derived from an EMBL/GenBank/DDBJ whole genome shotgun (WGS) entry which is preliminary data.</text>
</comment>
<protein>
    <recommendedName>
        <fullName evidence="2">Clr5 domain-containing protein</fullName>
    </recommendedName>
</protein>
<feature type="domain" description="Clr5" evidence="2">
    <location>
        <begin position="13"/>
        <end position="62"/>
    </location>
</feature>
<evidence type="ECO:0000313" key="3">
    <source>
        <dbReference type="EMBL" id="CAG1965227.1"/>
    </source>
</evidence>
<dbReference type="AlphaFoldDB" id="A0A9N8R5J3"/>
<dbReference type="Pfam" id="PF14420">
    <property type="entry name" value="Clr5"/>
    <property type="match status" value="1"/>
</dbReference>
<sequence>MSSANTGESAHTKEEWEAIRPVFKAHFIDQKRTLDQVMKILKESHNFIATKSAFNKRIRNDWPECRKNQKRTGGQNSDEATRQPLQDNAPQTSPSSNANYGYIQTRSKKDYPRGPDCPSYIQIKPASESESSCLHESLASARGYFESYTHRFSDSKPEHNAFGSMIRQQVGRSKCYLALILCQEISLLPRKKKDIIKIEGTKKAIKEGGKEKISTLVKGLLNRHLHRLLEGIEDTATPGDLPIIWSICRTLHGLSYQLGQSEGDNSILMRLFIAILEQKFTGGGHNYHMRHALRQLLNVPPDKMQDAIWLSSLCTVHALSSRLEHHHPFVLQAWADHYQQWGDFDLDREAFLSEYLRASKTFQADWNHCDVRLCEEGTILFLIHCSHVAHYVLHDRDLAETLAKLLWSQTGALLVSTEASISWNIYIQGMVESIKIQTLLCHITHQDQLKDRAELKKKKHKFDLYSKKGRRRYRKGVLYSIQKDHIMGSLHPYNLEAQTVWCLDDVVEKMITIREEDFLFLVIELHHLLECLWNIDIAVLTRFEAAITILSSSNDIECQLLLAGLYDMCARLEQATSRAIDVVFAMAHWLWSKTNETKLLELDWCNLTTFLLEEEHTARSKAEEWRWAAKRVRFRVVTLE</sequence>
<proteinExistence type="predicted"/>
<name>A0A9N8R5J3_GIBZA</name>